<protein>
    <submittedName>
        <fullName evidence="1">Expressed protein</fullName>
    </submittedName>
</protein>
<dbReference type="Proteomes" id="UP001153365">
    <property type="component" value="Unassembled WGS sequence"/>
</dbReference>
<keyword evidence="2" id="KW-1185">Reference proteome</keyword>
<gene>
    <name evidence="1" type="ORF">PPACK8108_LOCUS6866</name>
</gene>
<proteinExistence type="predicted"/>
<organism evidence="1 2">
    <name type="scientific">Phakopsora pachyrhizi</name>
    <name type="common">Asian soybean rust disease fungus</name>
    <dbReference type="NCBI Taxonomy" id="170000"/>
    <lineage>
        <taxon>Eukaryota</taxon>
        <taxon>Fungi</taxon>
        <taxon>Dikarya</taxon>
        <taxon>Basidiomycota</taxon>
        <taxon>Pucciniomycotina</taxon>
        <taxon>Pucciniomycetes</taxon>
        <taxon>Pucciniales</taxon>
        <taxon>Phakopsoraceae</taxon>
        <taxon>Phakopsora</taxon>
    </lineage>
</organism>
<dbReference type="AlphaFoldDB" id="A0AAV0AW05"/>
<evidence type="ECO:0000313" key="1">
    <source>
        <dbReference type="EMBL" id="CAH7672084.1"/>
    </source>
</evidence>
<evidence type="ECO:0000313" key="2">
    <source>
        <dbReference type="Proteomes" id="UP001153365"/>
    </source>
</evidence>
<reference evidence="1" key="1">
    <citation type="submission" date="2022-06" db="EMBL/GenBank/DDBJ databases">
        <authorList>
            <consortium name="SYNGENTA / RWTH Aachen University"/>
        </authorList>
    </citation>
    <scope>NUCLEOTIDE SEQUENCE</scope>
</reference>
<name>A0AAV0AW05_PHAPC</name>
<comment type="caution">
    <text evidence="1">The sequence shown here is derived from an EMBL/GenBank/DDBJ whole genome shotgun (WGS) entry which is preliminary data.</text>
</comment>
<dbReference type="EMBL" id="CALTRL010001316">
    <property type="protein sequence ID" value="CAH7672084.1"/>
    <property type="molecule type" value="Genomic_DNA"/>
</dbReference>
<sequence length="186" mass="21647">MSCLGRSFRFKAHQSVYVKISAKTLLVIEIQIERVHIERLNQVLDLDQLFLILKPRLIKKLKNEFVGLNSIDQNLISTNESGGRTRGRLDIFRSNSFQMAFYFDDNRVNPHSILKRVKNQRLSEETDQELKPSEIPTKYQSFSIFSKNLILVLEPYPINNNSDESNSSVSSHRLKNLNLSIDQYLF</sequence>
<accession>A0AAV0AW05</accession>